<keyword evidence="2" id="KW-1185">Reference proteome</keyword>
<evidence type="ECO:0000313" key="2">
    <source>
        <dbReference type="Proteomes" id="UP000632138"/>
    </source>
</evidence>
<name>A0ABS2AJ22_9ACTN</name>
<protein>
    <recommendedName>
        <fullName evidence="3">Glycosyltransferase</fullName>
    </recommendedName>
</protein>
<gene>
    <name evidence="1" type="ORF">JIG36_30485</name>
</gene>
<dbReference type="RefSeq" id="WP_203379832.1">
    <property type="nucleotide sequence ID" value="NZ_JAENHP010000012.1"/>
</dbReference>
<reference evidence="1 2" key="1">
    <citation type="submission" date="2021-01" db="EMBL/GenBank/DDBJ databases">
        <title>Actinoplanes sp. nov. LDG1-06 isolated from lichen.</title>
        <authorList>
            <person name="Saeng-In P."/>
            <person name="Phongsopitanun W."/>
            <person name="Kanchanasin P."/>
            <person name="Yuki M."/>
            <person name="Kudo T."/>
            <person name="Ohkuma M."/>
            <person name="Tanasupawat S."/>
        </authorList>
    </citation>
    <scope>NUCLEOTIDE SEQUENCE [LARGE SCALE GENOMIC DNA]</scope>
    <source>
        <strain evidence="1 2">LDG1-06</strain>
    </source>
</reference>
<evidence type="ECO:0008006" key="3">
    <source>
        <dbReference type="Google" id="ProtNLM"/>
    </source>
</evidence>
<sequence length="221" mass="24462">MSEVKIDVLVVRWYERRNATIVRRWLDAAREHLPEAVPVRFGDSEPLRGRGGDAEVQAAWASAAPLLFLTGKKPVFHMSMAGGGSGWPVKHGPTSVQSLNVVAEPDDPRVRAFARAVMGEDTFYVSASVAGGMSLDRNTLWGPAERPEEPYLAPMGDWLGLPPTPPAWWLFGPQYARAAGGDGWVDAKYQARLDEVDPARRYARKMPRGLRRSAWQLITGR</sequence>
<accession>A0ABS2AJ22</accession>
<proteinExistence type="predicted"/>
<evidence type="ECO:0000313" key="1">
    <source>
        <dbReference type="EMBL" id="MBM2619847.1"/>
    </source>
</evidence>
<organism evidence="1 2">
    <name type="scientific">Paractinoplanes ovalisporus</name>
    <dbReference type="NCBI Taxonomy" id="2810368"/>
    <lineage>
        <taxon>Bacteria</taxon>
        <taxon>Bacillati</taxon>
        <taxon>Actinomycetota</taxon>
        <taxon>Actinomycetes</taxon>
        <taxon>Micromonosporales</taxon>
        <taxon>Micromonosporaceae</taxon>
        <taxon>Paractinoplanes</taxon>
    </lineage>
</organism>
<dbReference type="EMBL" id="JAENHP010000012">
    <property type="protein sequence ID" value="MBM2619847.1"/>
    <property type="molecule type" value="Genomic_DNA"/>
</dbReference>
<comment type="caution">
    <text evidence="1">The sequence shown here is derived from an EMBL/GenBank/DDBJ whole genome shotgun (WGS) entry which is preliminary data.</text>
</comment>
<dbReference type="Proteomes" id="UP000632138">
    <property type="component" value="Unassembled WGS sequence"/>
</dbReference>